<dbReference type="InterPro" id="IPR036388">
    <property type="entry name" value="WH-like_DNA-bd_sf"/>
</dbReference>
<dbReference type="Proteomes" id="UP000886289">
    <property type="component" value="Unassembled WGS sequence"/>
</dbReference>
<reference evidence="2" key="1">
    <citation type="journal article" date="2020" name="mSystems">
        <title>Genome- and Community-Level Interaction Insights into Carbon Utilization and Element Cycling Functions of Hydrothermarchaeota in Hydrothermal Sediment.</title>
        <authorList>
            <person name="Zhou Z."/>
            <person name="Liu Y."/>
            <person name="Xu W."/>
            <person name="Pan J."/>
            <person name="Luo Z.H."/>
            <person name="Li M."/>
        </authorList>
    </citation>
    <scope>NUCLEOTIDE SEQUENCE [LARGE SCALE GENOMIC DNA]</scope>
    <source>
        <strain evidence="2">HyVt-233</strain>
    </source>
</reference>
<protein>
    <submittedName>
        <fullName evidence="2">MarR family transcriptional regulator</fullName>
    </submittedName>
</protein>
<dbReference type="SUPFAM" id="SSF46785">
    <property type="entry name" value="Winged helix' DNA-binding domain"/>
    <property type="match status" value="1"/>
</dbReference>
<dbReference type="GO" id="GO:0006355">
    <property type="term" value="P:regulation of DNA-templated transcription"/>
    <property type="evidence" value="ECO:0007669"/>
    <property type="project" value="UniProtKB-ARBA"/>
</dbReference>
<organism evidence="2">
    <name type="scientific">Desulfofervidus auxilii</name>
    <dbReference type="NCBI Taxonomy" id="1621989"/>
    <lineage>
        <taxon>Bacteria</taxon>
        <taxon>Pseudomonadati</taxon>
        <taxon>Thermodesulfobacteriota</taxon>
        <taxon>Candidatus Desulfofervidia</taxon>
        <taxon>Candidatus Desulfofervidales</taxon>
        <taxon>Candidatus Desulfofervidaceae</taxon>
        <taxon>Candidatus Desulfofervidus</taxon>
    </lineage>
</organism>
<dbReference type="AlphaFoldDB" id="A0A7C0U2V2"/>
<dbReference type="Gene3D" id="1.10.10.10">
    <property type="entry name" value="Winged helix-like DNA-binding domain superfamily/Winged helix DNA-binding domain"/>
    <property type="match status" value="1"/>
</dbReference>
<dbReference type="Pfam" id="PF14947">
    <property type="entry name" value="HTH_45"/>
    <property type="match status" value="1"/>
</dbReference>
<dbReference type="CDD" id="cd00090">
    <property type="entry name" value="HTH_ARSR"/>
    <property type="match status" value="1"/>
</dbReference>
<name>A0A7C0U2V2_DESA2</name>
<dbReference type="InterPro" id="IPR038723">
    <property type="entry name" value="ArnR1-like_HTH"/>
</dbReference>
<comment type="caution">
    <text evidence="2">The sequence shown here is derived from an EMBL/GenBank/DDBJ whole genome shotgun (WGS) entry which is preliminary data.</text>
</comment>
<evidence type="ECO:0000259" key="1">
    <source>
        <dbReference type="Pfam" id="PF14947"/>
    </source>
</evidence>
<gene>
    <name evidence="2" type="ORF">ENG63_06310</name>
</gene>
<dbReference type="InterPro" id="IPR036390">
    <property type="entry name" value="WH_DNA-bd_sf"/>
</dbReference>
<accession>A0A7C0U2V2</accession>
<feature type="domain" description="ArnR1-like winged helix-turn-helix" evidence="1">
    <location>
        <begin position="8"/>
        <end position="80"/>
    </location>
</feature>
<evidence type="ECO:0000313" key="2">
    <source>
        <dbReference type="EMBL" id="HDD44454.1"/>
    </source>
</evidence>
<dbReference type="InterPro" id="IPR011991">
    <property type="entry name" value="ArsR-like_HTH"/>
</dbReference>
<proteinExistence type="predicted"/>
<sequence>MRFFYKTAEILYKLKDLRIANISELAREANITYAQLHKYIKQFKDKGFIVEEDFGNKREKLYKLTEKGQIIADSVEKIKKQI</sequence>
<dbReference type="EMBL" id="DRBS01000241">
    <property type="protein sequence ID" value="HDD44454.1"/>
    <property type="molecule type" value="Genomic_DNA"/>
</dbReference>